<dbReference type="RefSeq" id="WP_035483347.1">
    <property type="nucleotide sequence ID" value="NZ_CADFGL010000001.1"/>
</dbReference>
<organism evidence="9 10">
    <name type="scientific">Paraburkholderia phenoliruptrix</name>
    <dbReference type="NCBI Taxonomy" id="252970"/>
    <lineage>
        <taxon>Bacteria</taxon>
        <taxon>Pseudomonadati</taxon>
        <taxon>Pseudomonadota</taxon>
        <taxon>Betaproteobacteria</taxon>
        <taxon>Burkholderiales</taxon>
        <taxon>Burkholderiaceae</taxon>
        <taxon>Paraburkholderia</taxon>
    </lineage>
</organism>
<evidence type="ECO:0000256" key="5">
    <source>
        <dbReference type="ARBA" id="ARBA00023136"/>
    </source>
</evidence>
<feature type="transmembrane region" description="Helical" evidence="7">
    <location>
        <begin position="114"/>
        <end position="136"/>
    </location>
</feature>
<keyword evidence="2" id="KW-1003">Cell membrane</keyword>
<dbReference type="GO" id="GO:0020037">
    <property type="term" value="F:heme binding"/>
    <property type="evidence" value="ECO:0007669"/>
    <property type="project" value="TreeGrafter"/>
</dbReference>
<feature type="transmembrane region" description="Helical" evidence="7">
    <location>
        <begin position="151"/>
        <end position="172"/>
    </location>
</feature>
<dbReference type="GO" id="GO:0022904">
    <property type="term" value="P:respiratory electron transport chain"/>
    <property type="evidence" value="ECO:0007669"/>
    <property type="project" value="InterPro"/>
</dbReference>
<feature type="transmembrane region" description="Helical" evidence="7">
    <location>
        <begin position="53"/>
        <end position="72"/>
    </location>
</feature>
<accession>A0A6J5A791</accession>
<evidence type="ECO:0000256" key="4">
    <source>
        <dbReference type="ARBA" id="ARBA00022989"/>
    </source>
</evidence>
<proteinExistence type="predicted"/>
<keyword evidence="4 7" id="KW-1133">Transmembrane helix</keyword>
<evidence type="ECO:0000256" key="7">
    <source>
        <dbReference type="SAM" id="Phobius"/>
    </source>
</evidence>
<dbReference type="PANTHER" id="PTHR30485:SF2">
    <property type="entry name" value="BLL0597 PROTEIN"/>
    <property type="match status" value="1"/>
</dbReference>
<dbReference type="InterPro" id="IPR011577">
    <property type="entry name" value="Cyt_b561_bac/Ni-Hgenase"/>
</dbReference>
<dbReference type="InterPro" id="IPR051542">
    <property type="entry name" value="Hydrogenase_cytochrome"/>
</dbReference>
<evidence type="ECO:0000313" key="9">
    <source>
        <dbReference type="EMBL" id="CAB3638174.1"/>
    </source>
</evidence>
<reference evidence="9 10" key="1">
    <citation type="submission" date="2020-04" db="EMBL/GenBank/DDBJ databases">
        <authorList>
            <person name="De Canck E."/>
        </authorList>
    </citation>
    <scope>NUCLEOTIDE SEQUENCE [LARGE SCALE GENOMIC DNA]</scope>
    <source>
        <strain evidence="9 10">LMG 22037</strain>
    </source>
</reference>
<dbReference type="GO" id="GO:0005886">
    <property type="term" value="C:plasma membrane"/>
    <property type="evidence" value="ECO:0007669"/>
    <property type="project" value="UniProtKB-SubCell"/>
</dbReference>
<feature type="domain" description="Cytochrome b561 bacterial/Ni-hydrogenase" evidence="8">
    <location>
        <begin position="23"/>
        <end position="184"/>
    </location>
</feature>
<comment type="subcellular location">
    <subcellularLocation>
        <location evidence="1">Cell membrane</location>
        <topology evidence="1">Multi-pass membrane protein</topology>
    </subcellularLocation>
</comment>
<keyword evidence="3 7" id="KW-0812">Transmembrane</keyword>
<evidence type="ECO:0000256" key="6">
    <source>
        <dbReference type="SAM" id="MobiDB-lite"/>
    </source>
</evidence>
<dbReference type="PANTHER" id="PTHR30485">
    <property type="entry name" value="NI/FE-HYDROGENASE 1 B-TYPE CYTOCHROME SUBUNIT"/>
    <property type="match status" value="1"/>
</dbReference>
<evidence type="ECO:0000256" key="1">
    <source>
        <dbReference type="ARBA" id="ARBA00004651"/>
    </source>
</evidence>
<sequence length="245" mass="26179">MNDTSASRAENGARAPGTVRILVWDAPVRVFHWLMVASFAGAWLTAESERWRLLHATLGYTMVGLVAFRIVWGLMGTRYARFSAFVRSPAAVIRYMVSLVKGRPERHVGHNPAGAVAIVAMLLMSWAVGVTGWAAYNGTGGEWLGELHGGVANAMLALVAIHVAAVLASSLLHRENLIGAMVTGYKSGRADEGIRTARWGFAALVMAAAIAWWWTQWQAAPQTPTASQSAGASAHLRSNGDGDGD</sequence>
<name>A0A6J5A791_9BURK</name>
<evidence type="ECO:0000313" key="10">
    <source>
        <dbReference type="Proteomes" id="UP000494249"/>
    </source>
</evidence>
<dbReference type="Proteomes" id="UP000494249">
    <property type="component" value="Unassembled WGS sequence"/>
</dbReference>
<evidence type="ECO:0000259" key="8">
    <source>
        <dbReference type="Pfam" id="PF01292"/>
    </source>
</evidence>
<feature type="transmembrane region" description="Helical" evidence="7">
    <location>
        <begin position="30"/>
        <end position="46"/>
    </location>
</feature>
<dbReference type="Gene3D" id="1.20.950.20">
    <property type="entry name" value="Transmembrane di-heme cytochromes, Chain C"/>
    <property type="match status" value="1"/>
</dbReference>
<evidence type="ECO:0000256" key="3">
    <source>
        <dbReference type="ARBA" id="ARBA00022692"/>
    </source>
</evidence>
<dbReference type="GO" id="GO:0009055">
    <property type="term" value="F:electron transfer activity"/>
    <property type="evidence" value="ECO:0007669"/>
    <property type="project" value="InterPro"/>
</dbReference>
<gene>
    <name evidence="9" type="ORF">LMG22037_00043</name>
</gene>
<dbReference type="Pfam" id="PF01292">
    <property type="entry name" value="Ni_hydr_CYTB"/>
    <property type="match status" value="1"/>
</dbReference>
<feature type="transmembrane region" description="Helical" evidence="7">
    <location>
        <begin position="196"/>
        <end position="214"/>
    </location>
</feature>
<protein>
    <recommendedName>
        <fullName evidence="8">Cytochrome b561 bacterial/Ni-hydrogenase domain-containing protein</fullName>
    </recommendedName>
</protein>
<dbReference type="EMBL" id="CADIKB010000001">
    <property type="protein sequence ID" value="CAB3638174.1"/>
    <property type="molecule type" value="Genomic_DNA"/>
</dbReference>
<dbReference type="SUPFAM" id="SSF81342">
    <property type="entry name" value="Transmembrane di-heme cytochromes"/>
    <property type="match status" value="1"/>
</dbReference>
<dbReference type="InterPro" id="IPR016174">
    <property type="entry name" value="Di-haem_cyt_TM"/>
</dbReference>
<evidence type="ECO:0000256" key="2">
    <source>
        <dbReference type="ARBA" id="ARBA00022475"/>
    </source>
</evidence>
<keyword evidence="5 7" id="KW-0472">Membrane</keyword>
<dbReference type="AlphaFoldDB" id="A0A6J5A791"/>
<feature type="region of interest" description="Disordered" evidence="6">
    <location>
        <begin position="224"/>
        <end position="245"/>
    </location>
</feature>